<dbReference type="InterPro" id="IPR021424">
    <property type="entry name" value="PorA"/>
</dbReference>
<dbReference type="Proteomes" id="UP001225598">
    <property type="component" value="Chromosome"/>
</dbReference>
<name>A0ABY8VEH9_9CORY</name>
<dbReference type="RefSeq" id="WP_284825389.1">
    <property type="nucleotide sequence ID" value="NZ_CP126969.1"/>
</dbReference>
<dbReference type="EMBL" id="CP126969">
    <property type="protein sequence ID" value="WIM68066.1"/>
    <property type="molecule type" value="Genomic_DNA"/>
</dbReference>
<dbReference type="Pfam" id="PF11271">
    <property type="entry name" value="PorA"/>
    <property type="match status" value="1"/>
</dbReference>
<evidence type="ECO:0000313" key="3">
    <source>
        <dbReference type="Proteomes" id="UP001225598"/>
    </source>
</evidence>
<protein>
    <submittedName>
        <fullName evidence="2">DUF3068 domain-containing protein</fullName>
    </submittedName>
</protein>
<organism evidence="2 3">
    <name type="scientific">Corynebacterium breve</name>
    <dbReference type="NCBI Taxonomy" id="3049799"/>
    <lineage>
        <taxon>Bacteria</taxon>
        <taxon>Bacillati</taxon>
        <taxon>Actinomycetota</taxon>
        <taxon>Actinomycetes</taxon>
        <taxon>Mycobacteriales</taxon>
        <taxon>Corynebacteriaceae</taxon>
        <taxon>Corynebacterium</taxon>
    </lineage>
</organism>
<keyword evidence="1" id="KW-0472">Membrane</keyword>
<keyword evidence="1" id="KW-1133">Transmembrane helix</keyword>
<evidence type="ECO:0000256" key="1">
    <source>
        <dbReference type="SAM" id="Phobius"/>
    </source>
</evidence>
<reference evidence="2 3" key="1">
    <citation type="submission" date="2023-05" db="EMBL/GenBank/DDBJ databases">
        <title>Corynebacterium suedekumii sp. nov. and Corynebacterium breve sp. nov. isolated from raw cow's milk.</title>
        <authorList>
            <person name="Baer M.K."/>
            <person name="Mehl L."/>
            <person name="Hellmuth R."/>
            <person name="Marke G."/>
            <person name="Lipski A."/>
        </authorList>
    </citation>
    <scope>NUCLEOTIDE SEQUENCE [LARGE SCALE GENOMIC DNA]</scope>
    <source>
        <strain evidence="2 3">R4</strain>
    </source>
</reference>
<gene>
    <name evidence="2" type="ORF">QP027_01315</name>
</gene>
<sequence>MLPKSRLFSALLVGLGVALIVAGLVAPRFLLGDGRFPLDLENTTYTLVDDDARFEDESTPVTRQMHLEIQNPADDEMVSLRMGNSLFHGEEADQLDNLVTAETWSWQMNRVTGDPLDSASLSSVMVMPATKVDMGGPWIKLPVENDADEVNLFDPMLRRTAPAVREGEHQLLGRQADSYAQTIEPTNLAREYAAMQNTKTVEDGEGNAQQLYLTYEAKRVLTVDHITGLVIGITEDVDMYYADADGNRVENYVTYAAETSGNDARMKQLERVASQGTSRNATIVVMTLGGVLTLLGLIGAFRPEGRRKS</sequence>
<keyword evidence="1" id="KW-0812">Transmembrane</keyword>
<keyword evidence="3" id="KW-1185">Reference proteome</keyword>
<accession>A0ABY8VEH9</accession>
<proteinExistence type="predicted"/>
<evidence type="ECO:0000313" key="2">
    <source>
        <dbReference type="EMBL" id="WIM68066.1"/>
    </source>
</evidence>
<feature type="transmembrane region" description="Helical" evidence="1">
    <location>
        <begin position="281"/>
        <end position="301"/>
    </location>
</feature>